<feature type="compositionally biased region" description="Pro residues" evidence="1">
    <location>
        <begin position="260"/>
        <end position="273"/>
    </location>
</feature>
<sequence>MATTAAPNHRASLLAGLRTGGVRSTSGPMANVPHTAAPGGSFNMPRYVSNGYNGYNDSLYEEEDELADMMSQNLYINHAQNRMQQPMTAAVDGSANRFAHQQTMGMNRPLPMSPFMTPDTQAQLQALQLQMMQTEIARLQTLQMQHQQQQQYQAELFAQAQRQRQMPQVPMTASLGGRFGSRVPSGGYEEDLSSGLRNPPTTPSYTTVISGGTSLGGSSSNSNNGIAPSKSDAAVSWRRGGNNSVLSGNRTASAPVVKITPPPAERNSPPPSISPIKTRPQPLRFSAEISEPLTSVAIVTNDGTDGDDSSSSSSRSNSSPSTPRTASSMGDVPPLSPREEAAKKLYEGLGIGRPVPSVTVVAPPTAAMQRLASQPLRQPRGPPSNNEELVPKNFATRSRRKAIGALLDARERREVVEAY</sequence>
<accession>A0ABP1D6F8</accession>
<feature type="region of interest" description="Disordered" evidence="1">
    <location>
        <begin position="174"/>
        <end position="343"/>
    </location>
</feature>
<gene>
    <name evidence="2" type="ORF">GFSPODELE1_LOCUS3977</name>
</gene>
<keyword evidence="3" id="KW-1185">Reference proteome</keyword>
<proteinExistence type="predicted"/>
<name>A0ABP1D6F8_9APHY</name>
<evidence type="ECO:0000313" key="3">
    <source>
        <dbReference type="Proteomes" id="UP001497453"/>
    </source>
</evidence>
<feature type="region of interest" description="Disordered" evidence="1">
    <location>
        <begin position="371"/>
        <end position="391"/>
    </location>
</feature>
<evidence type="ECO:0000313" key="2">
    <source>
        <dbReference type="EMBL" id="CAL1702294.1"/>
    </source>
</evidence>
<dbReference type="Proteomes" id="UP001497453">
    <property type="component" value="Chromosome 2"/>
</dbReference>
<organism evidence="2 3">
    <name type="scientific">Somion occarium</name>
    <dbReference type="NCBI Taxonomy" id="3059160"/>
    <lineage>
        <taxon>Eukaryota</taxon>
        <taxon>Fungi</taxon>
        <taxon>Dikarya</taxon>
        <taxon>Basidiomycota</taxon>
        <taxon>Agaricomycotina</taxon>
        <taxon>Agaricomycetes</taxon>
        <taxon>Polyporales</taxon>
        <taxon>Cerrenaceae</taxon>
        <taxon>Somion</taxon>
    </lineage>
</organism>
<protein>
    <submittedName>
        <fullName evidence="2">Uncharacterized protein</fullName>
    </submittedName>
</protein>
<reference evidence="3" key="1">
    <citation type="submission" date="2024-04" db="EMBL/GenBank/DDBJ databases">
        <authorList>
            <person name="Shaw F."/>
            <person name="Minotto A."/>
        </authorList>
    </citation>
    <scope>NUCLEOTIDE SEQUENCE [LARGE SCALE GENOMIC DNA]</scope>
</reference>
<feature type="compositionally biased region" description="Low complexity" evidence="1">
    <location>
        <begin position="210"/>
        <end position="225"/>
    </location>
</feature>
<evidence type="ECO:0000256" key="1">
    <source>
        <dbReference type="SAM" id="MobiDB-lite"/>
    </source>
</evidence>
<feature type="compositionally biased region" description="Low complexity" evidence="1">
    <location>
        <begin position="309"/>
        <end position="328"/>
    </location>
</feature>
<dbReference type="EMBL" id="OZ037945">
    <property type="protein sequence ID" value="CAL1702294.1"/>
    <property type="molecule type" value="Genomic_DNA"/>
</dbReference>
<feature type="compositionally biased region" description="Polar residues" evidence="1">
    <location>
        <begin position="241"/>
        <end position="252"/>
    </location>
</feature>